<gene>
    <name evidence="2" type="ORF">EV690_1550</name>
</gene>
<keyword evidence="1" id="KW-0732">Signal</keyword>
<accession>A0A4R1K1L0</accession>
<protein>
    <recommendedName>
        <fullName evidence="4">Heat shock protein HslJ</fullName>
    </recommendedName>
</protein>
<dbReference type="Proteomes" id="UP000295565">
    <property type="component" value="Unassembled WGS sequence"/>
</dbReference>
<feature type="chain" id="PRO_5020604750" description="Heat shock protein HslJ" evidence="1">
    <location>
        <begin position="19"/>
        <end position="141"/>
    </location>
</feature>
<evidence type="ECO:0000313" key="2">
    <source>
        <dbReference type="EMBL" id="TCK57852.1"/>
    </source>
</evidence>
<dbReference type="AlphaFoldDB" id="A0A4R1K1L0"/>
<feature type="signal peptide" evidence="1">
    <location>
        <begin position="1"/>
        <end position="18"/>
    </location>
</feature>
<comment type="caution">
    <text evidence="2">The sequence shown here is derived from an EMBL/GenBank/DDBJ whole genome shotgun (WGS) entry which is preliminary data.</text>
</comment>
<dbReference type="OrthoDB" id="5348860at2"/>
<reference evidence="2 3" key="1">
    <citation type="submission" date="2019-03" db="EMBL/GenBank/DDBJ databases">
        <title>Genomic Encyclopedia of Type Strains, Phase IV (KMG-IV): sequencing the most valuable type-strain genomes for metagenomic binning, comparative biology and taxonomic classification.</title>
        <authorList>
            <person name="Goeker M."/>
        </authorList>
    </citation>
    <scope>NUCLEOTIDE SEQUENCE [LARGE SCALE GENOMIC DNA]</scope>
    <source>
        <strain evidence="2 3">DSM 18577</strain>
    </source>
</reference>
<dbReference type="RefSeq" id="WP_131912387.1">
    <property type="nucleotide sequence ID" value="NZ_OU594967.1"/>
</dbReference>
<evidence type="ECO:0008006" key="4">
    <source>
        <dbReference type="Google" id="ProtNLM"/>
    </source>
</evidence>
<dbReference type="PROSITE" id="PS51257">
    <property type="entry name" value="PROKAR_LIPOPROTEIN"/>
    <property type="match status" value="1"/>
</dbReference>
<evidence type="ECO:0000313" key="3">
    <source>
        <dbReference type="Proteomes" id="UP000295565"/>
    </source>
</evidence>
<dbReference type="EMBL" id="SMGD01000012">
    <property type="protein sequence ID" value="TCK57852.1"/>
    <property type="molecule type" value="Genomic_DNA"/>
</dbReference>
<proteinExistence type="predicted"/>
<keyword evidence="3" id="KW-1185">Reference proteome</keyword>
<organism evidence="2 3">
    <name type="scientific">Celerinatantimonas diazotrophica</name>
    <dbReference type="NCBI Taxonomy" id="412034"/>
    <lineage>
        <taxon>Bacteria</taxon>
        <taxon>Pseudomonadati</taxon>
        <taxon>Pseudomonadota</taxon>
        <taxon>Gammaproteobacteria</taxon>
        <taxon>Celerinatantimonadaceae</taxon>
        <taxon>Celerinatantimonas</taxon>
    </lineage>
</organism>
<name>A0A4R1K1L0_9GAMM</name>
<sequence>MRIVSLINLSFAAATLLAGCNGYPPPLNPSQLDQTNWKATSPYDAREFVEFKLVKAGRSLALYGHGGCHRLAGVMQISGNRITLATPLVERPIKDCVSGREYMVKRYIAAIKQGLILDNGAFYTSDGNVMFIKQKRSVKTN</sequence>
<evidence type="ECO:0000256" key="1">
    <source>
        <dbReference type="SAM" id="SignalP"/>
    </source>
</evidence>